<evidence type="ECO:0000313" key="3">
    <source>
        <dbReference type="Proteomes" id="UP000005064"/>
    </source>
</evidence>
<dbReference type="GO" id="GO:0008270">
    <property type="term" value="F:zinc ion binding"/>
    <property type="evidence" value="ECO:0007669"/>
    <property type="project" value="InterPro"/>
</dbReference>
<dbReference type="PANTHER" id="PTHR43844:SF2">
    <property type="entry name" value="SYNTHASE, VITAMIN-B12 INDEPENDENT, PUTATIVE (AFU_ORTHOLOGUE AFUA_3G12060)-RELATED"/>
    <property type="match status" value="1"/>
</dbReference>
<evidence type="ECO:0000313" key="2">
    <source>
        <dbReference type="EMBL" id="EHK82535.1"/>
    </source>
</evidence>
<gene>
    <name evidence="2" type="ORF">AK37_15058</name>
</gene>
<feature type="region of interest" description="Disordered" evidence="1">
    <location>
        <begin position="366"/>
        <end position="431"/>
    </location>
</feature>
<comment type="caution">
    <text evidence="2">The sequence shown here is derived from an EMBL/GenBank/DDBJ whole genome shotgun (WGS) entry which is preliminary data.</text>
</comment>
<dbReference type="GO" id="GO:0009086">
    <property type="term" value="P:methionine biosynthetic process"/>
    <property type="evidence" value="ECO:0007669"/>
    <property type="project" value="InterPro"/>
</dbReference>
<keyword evidence="2" id="KW-0489">Methyltransferase</keyword>
<evidence type="ECO:0000256" key="1">
    <source>
        <dbReference type="SAM" id="MobiDB-lite"/>
    </source>
</evidence>
<organism evidence="2 3">
    <name type="scientific">Rhodococcus pyridinivorans AK37</name>
    <dbReference type="NCBI Taxonomy" id="1114960"/>
    <lineage>
        <taxon>Bacteria</taxon>
        <taxon>Bacillati</taxon>
        <taxon>Actinomycetota</taxon>
        <taxon>Actinomycetes</taxon>
        <taxon>Mycobacteriales</taxon>
        <taxon>Nocardiaceae</taxon>
        <taxon>Rhodococcus</taxon>
    </lineage>
</organism>
<accession>H0JTJ4</accession>
<dbReference type="PATRIC" id="fig|1114960.4.peg.3067"/>
<sequence length="431" mass="47537">MSTPRIRTTHAGSLPRTTALVEANRARREAADGFRLDTSEEFAQLLGNEVTALVRRQVDLGICTPGDGEYGKAMSSTVDYGAWWSYSFQRLSGLQLTDGGPFGSTPIRSTPGNVRLTTFPDRRDWTLFAEAYGDPDSGVSIGKEAPLFPTATGPVTYIGHDAIASDIANLKSALAAARVENGFMTSLSPGSASRIGNEHYATEEEFIWACADAMREEYKAIIDAGLILQIDDPSIAENWDQINPEPTVEDYLAFTRIRVEALNYALRGLPQDRIRFHLCWGSWHGPHTTDLEFEYLVETMLDIDAGSYSFEAANVRHEHEWRVWEDVKLPDGKQIVPGVISHATNVVGHPELVADRIERFANLARPGVGPGTAQPGVLHPSTPDEAPCPNGIPPKNPRRRIRRARGAGRRRRRDLPAFELPHLPAVRGTRP</sequence>
<dbReference type="CDD" id="cd03311">
    <property type="entry name" value="CIMS_C_terminal_like"/>
    <property type="match status" value="1"/>
</dbReference>
<dbReference type="GO" id="GO:0003871">
    <property type="term" value="F:5-methyltetrahydropteroyltriglutamate-homocysteine S-methyltransferase activity"/>
    <property type="evidence" value="ECO:0007669"/>
    <property type="project" value="InterPro"/>
</dbReference>
<dbReference type="AlphaFoldDB" id="H0JTJ4"/>
<dbReference type="RefSeq" id="WP_006552958.1">
    <property type="nucleotide sequence ID" value="NZ_AHBW01000046.1"/>
</dbReference>
<reference evidence="2 3" key="1">
    <citation type="submission" date="2011-12" db="EMBL/GenBank/DDBJ databases">
        <authorList>
            <person name="Kriszt B."/>
            <person name="Tancsics A."/>
            <person name="Cserhati M."/>
            <person name="Toth A."/>
            <person name="Nagy I."/>
            <person name="Horvath B."/>
            <person name="Tamura T."/>
            <person name="Kukolya J."/>
            <person name="Szoboszlay S."/>
        </authorList>
    </citation>
    <scope>NUCLEOTIDE SEQUENCE [LARGE SCALE GENOMIC DNA]</scope>
    <source>
        <strain evidence="2 3">AK37</strain>
    </source>
</reference>
<dbReference type="Proteomes" id="UP000005064">
    <property type="component" value="Unassembled WGS sequence"/>
</dbReference>
<dbReference type="InterPro" id="IPR002629">
    <property type="entry name" value="Met_Synth_C/arc"/>
</dbReference>
<dbReference type="Gene3D" id="3.20.20.210">
    <property type="match status" value="1"/>
</dbReference>
<dbReference type="GO" id="GO:0032259">
    <property type="term" value="P:methylation"/>
    <property type="evidence" value="ECO:0007669"/>
    <property type="project" value="UniProtKB-KW"/>
</dbReference>
<name>H0JTJ4_9NOCA</name>
<dbReference type="InterPro" id="IPR038071">
    <property type="entry name" value="UROD/MetE-like_sf"/>
</dbReference>
<proteinExistence type="predicted"/>
<protein>
    <submittedName>
        <fullName evidence="2">5-methyltetrahydropteroyltriglutamate-homocysteine methyltransferase</fullName>
    </submittedName>
</protein>
<dbReference type="EMBL" id="AHBW01000046">
    <property type="protein sequence ID" value="EHK82535.1"/>
    <property type="molecule type" value="Genomic_DNA"/>
</dbReference>
<dbReference type="SUPFAM" id="SSF51726">
    <property type="entry name" value="UROD/MetE-like"/>
    <property type="match status" value="1"/>
</dbReference>
<dbReference type="PANTHER" id="PTHR43844">
    <property type="entry name" value="METHIONINE SYNTHASE"/>
    <property type="match status" value="1"/>
</dbReference>
<feature type="compositionally biased region" description="Basic residues" evidence="1">
    <location>
        <begin position="396"/>
        <end position="413"/>
    </location>
</feature>
<keyword evidence="2" id="KW-0808">Transferase</keyword>